<dbReference type="PANTHER" id="PTHR21726:SF61">
    <property type="entry name" value="DNAA INITIATOR-ASSOCIATING PROTEIN"/>
    <property type="match status" value="1"/>
</dbReference>
<organism evidence="1 2">
    <name type="scientific">Trifolium medium</name>
    <dbReference type="NCBI Taxonomy" id="97028"/>
    <lineage>
        <taxon>Eukaryota</taxon>
        <taxon>Viridiplantae</taxon>
        <taxon>Streptophyta</taxon>
        <taxon>Embryophyta</taxon>
        <taxon>Tracheophyta</taxon>
        <taxon>Spermatophyta</taxon>
        <taxon>Magnoliopsida</taxon>
        <taxon>eudicotyledons</taxon>
        <taxon>Gunneridae</taxon>
        <taxon>Pentapetalae</taxon>
        <taxon>rosids</taxon>
        <taxon>fabids</taxon>
        <taxon>Fabales</taxon>
        <taxon>Fabaceae</taxon>
        <taxon>Papilionoideae</taxon>
        <taxon>50 kb inversion clade</taxon>
        <taxon>NPAAA clade</taxon>
        <taxon>Hologalegina</taxon>
        <taxon>IRL clade</taxon>
        <taxon>Trifolieae</taxon>
        <taxon>Trifolium</taxon>
    </lineage>
</organism>
<protein>
    <submittedName>
        <fullName evidence="1">Uncharacterized protein</fullName>
    </submittedName>
</protein>
<evidence type="ECO:0000313" key="2">
    <source>
        <dbReference type="Proteomes" id="UP000265520"/>
    </source>
</evidence>
<name>A0A392QAI6_9FABA</name>
<dbReference type="Proteomes" id="UP000265520">
    <property type="component" value="Unassembled WGS sequence"/>
</dbReference>
<feature type="non-terminal residue" evidence="1">
    <location>
        <position position="1"/>
    </location>
</feature>
<sequence>SRSSRLIEAATKILEPGLQPTSRSKSSLTSSISKFPPNNGIAIETVGARSQDIHNQSCNNAGIDKSMVEHTCKNCGNLFDVEIRRPIDSDVFTDFSSALTQNGRLFSPSHENDVVLLRSQEKIITLVDEDVKKNAYSYTKLKRRNEY</sequence>
<comment type="caution">
    <text evidence="1">The sequence shown here is derived from an EMBL/GenBank/DDBJ whole genome shotgun (WGS) entry which is preliminary data.</text>
</comment>
<dbReference type="PANTHER" id="PTHR21726">
    <property type="entry name" value="PHOSPHATIDYLINOSITOL N-ACETYLGLUCOSAMINYLTRANSFERASE SUBUNIT P DOWN SYNDROME CRITICAL REGION PROTEIN 5 -RELATED"/>
    <property type="match status" value="1"/>
</dbReference>
<dbReference type="EMBL" id="LXQA010123503">
    <property type="protein sequence ID" value="MCI21148.1"/>
    <property type="molecule type" value="Genomic_DNA"/>
</dbReference>
<evidence type="ECO:0000313" key="1">
    <source>
        <dbReference type="EMBL" id="MCI21148.1"/>
    </source>
</evidence>
<keyword evidence="2" id="KW-1185">Reference proteome</keyword>
<reference evidence="1 2" key="1">
    <citation type="journal article" date="2018" name="Front. Plant Sci.">
        <title>Red Clover (Trifolium pratense) and Zigzag Clover (T. medium) - A Picture of Genomic Similarities and Differences.</title>
        <authorList>
            <person name="Dluhosova J."/>
            <person name="Istvanek J."/>
            <person name="Nedelnik J."/>
            <person name="Repkova J."/>
        </authorList>
    </citation>
    <scope>NUCLEOTIDE SEQUENCE [LARGE SCALE GENOMIC DNA]</scope>
    <source>
        <strain evidence="2">cv. 10/8</strain>
        <tissue evidence="1">Leaf</tissue>
    </source>
</reference>
<dbReference type="AlphaFoldDB" id="A0A392QAI6"/>
<proteinExistence type="predicted"/>
<accession>A0A392QAI6</accession>